<dbReference type="Proteomes" id="UP000037848">
    <property type="component" value="Unassembled WGS sequence"/>
</dbReference>
<evidence type="ECO:0000313" key="5">
    <source>
        <dbReference type="Proteomes" id="UP000037848"/>
    </source>
</evidence>
<comment type="caution">
    <text evidence="4">The sequence shown here is derived from an EMBL/GenBank/DDBJ whole genome shotgun (WGS) entry which is preliminary data.</text>
</comment>
<dbReference type="Pfam" id="PF04397">
    <property type="entry name" value="LytTR"/>
    <property type="match status" value="1"/>
</dbReference>
<dbReference type="Gene3D" id="2.40.50.1020">
    <property type="entry name" value="LytTr DNA-binding domain"/>
    <property type="match status" value="1"/>
</dbReference>
<dbReference type="InterPro" id="IPR007492">
    <property type="entry name" value="LytTR_DNA-bd_dom"/>
</dbReference>
<proteinExistence type="predicted"/>
<dbReference type="STRING" id="187330.AMS58_14700"/>
<organism evidence="4 5">
    <name type="scientific">Pseudoalteromonas porphyrae</name>
    <dbReference type="NCBI Taxonomy" id="187330"/>
    <lineage>
        <taxon>Bacteria</taxon>
        <taxon>Pseudomonadati</taxon>
        <taxon>Pseudomonadota</taxon>
        <taxon>Gammaproteobacteria</taxon>
        <taxon>Alteromonadales</taxon>
        <taxon>Pseudoalteromonadaceae</taxon>
        <taxon>Pseudoalteromonas</taxon>
    </lineage>
</organism>
<keyword evidence="1" id="KW-0902">Two-component regulatory system</keyword>
<dbReference type="PANTHER" id="PTHR37299:SF1">
    <property type="entry name" value="STAGE 0 SPORULATION PROTEIN A HOMOLOG"/>
    <property type="match status" value="1"/>
</dbReference>
<dbReference type="GO" id="GO:0003677">
    <property type="term" value="F:DNA binding"/>
    <property type="evidence" value="ECO:0007669"/>
    <property type="project" value="InterPro"/>
</dbReference>
<dbReference type="OrthoDB" id="9781059at2"/>
<evidence type="ECO:0000256" key="2">
    <source>
        <dbReference type="SAM" id="Phobius"/>
    </source>
</evidence>
<feature type="transmembrane region" description="Helical" evidence="2">
    <location>
        <begin position="18"/>
        <end position="36"/>
    </location>
</feature>
<keyword evidence="2" id="KW-0472">Membrane</keyword>
<dbReference type="PROSITE" id="PS50930">
    <property type="entry name" value="HTH_LYTTR"/>
    <property type="match status" value="1"/>
</dbReference>
<feature type="transmembrane region" description="Helical" evidence="2">
    <location>
        <begin position="142"/>
        <end position="163"/>
    </location>
</feature>
<dbReference type="InterPro" id="IPR046947">
    <property type="entry name" value="LytR-like"/>
</dbReference>
<feature type="transmembrane region" description="Helical" evidence="2">
    <location>
        <begin position="92"/>
        <end position="113"/>
    </location>
</feature>
<feature type="transmembrane region" description="Helical" evidence="2">
    <location>
        <begin position="57"/>
        <end position="77"/>
    </location>
</feature>
<reference evidence="4 5" key="1">
    <citation type="submission" date="2015-08" db="EMBL/GenBank/DDBJ databases">
        <title>Draft Genome Sequence of Pseudoalteromonas porphyrae UCD-SED14.</title>
        <authorList>
            <person name="Coil D.A."/>
            <person name="Jospin G."/>
            <person name="Lee R.D."/>
            <person name="Eisen J.A."/>
        </authorList>
    </citation>
    <scope>NUCLEOTIDE SEQUENCE [LARGE SCALE GENOMIC DNA]</scope>
    <source>
        <strain evidence="4 5">UCD-SED14</strain>
    </source>
</reference>
<keyword evidence="2" id="KW-0812">Transmembrane</keyword>
<evidence type="ECO:0000256" key="1">
    <source>
        <dbReference type="ARBA" id="ARBA00023012"/>
    </source>
</evidence>
<dbReference type="GO" id="GO:0000156">
    <property type="term" value="F:phosphorelay response regulator activity"/>
    <property type="evidence" value="ECO:0007669"/>
    <property type="project" value="InterPro"/>
</dbReference>
<dbReference type="RefSeq" id="WP_054454256.1">
    <property type="nucleotide sequence ID" value="NZ_LHPH01000010.1"/>
</dbReference>
<dbReference type="SMART" id="SM00850">
    <property type="entry name" value="LytTR"/>
    <property type="match status" value="1"/>
</dbReference>
<sequence>MHTLNSAQLHHFQHYQKWYAAISLALYVFINNSINATSQIMEAQRDGALPFLLWEPFVWEYTSAVSTLLLIPALLYLLKHHPFNWQAVNRSIALYFAASVLYCVLHVGVMIGLRKLIYWLQARAYDFGLNWFELLYEYRKDLWAFLFFIVVIKVFSYVFAQIIGEATTLANNEEELIPTQFDRFLVKKLGKEFIVKVNNIDWLESSGNYVNLHCAERIYPLRATLTQLSSNLESQGFCRIHRSHAIRLDAVESITPLSSGDSEIKLTTGKVLNLSRRYKDQFKTHLNIN</sequence>
<dbReference type="EMBL" id="LHPH01000010">
    <property type="protein sequence ID" value="KPH63069.1"/>
    <property type="molecule type" value="Genomic_DNA"/>
</dbReference>
<dbReference type="PIRSF" id="PIRSF031767">
    <property type="entry name" value="MHYE_LytTR"/>
    <property type="match status" value="1"/>
</dbReference>
<gene>
    <name evidence="4" type="ORF">ADS77_10285</name>
</gene>
<keyword evidence="2" id="KW-1133">Transmembrane helix</keyword>
<evidence type="ECO:0000259" key="3">
    <source>
        <dbReference type="PROSITE" id="PS50930"/>
    </source>
</evidence>
<feature type="domain" description="HTH LytTR-type" evidence="3">
    <location>
        <begin position="184"/>
        <end position="288"/>
    </location>
</feature>
<dbReference type="PANTHER" id="PTHR37299">
    <property type="entry name" value="TRANSCRIPTIONAL REGULATOR-RELATED"/>
    <property type="match status" value="1"/>
</dbReference>
<protein>
    <recommendedName>
        <fullName evidence="3">HTH LytTR-type domain-containing protein</fullName>
    </recommendedName>
</protein>
<dbReference type="InterPro" id="IPR012379">
    <property type="entry name" value="LytTR_MHYE"/>
</dbReference>
<keyword evidence="5" id="KW-1185">Reference proteome</keyword>
<name>A0A0N0M060_9GAMM</name>
<dbReference type="PATRIC" id="fig|187330.3.peg.4170"/>
<dbReference type="AlphaFoldDB" id="A0A0N0M060"/>
<evidence type="ECO:0000313" key="4">
    <source>
        <dbReference type="EMBL" id="KPH63069.1"/>
    </source>
</evidence>
<accession>A0A0N0M060</accession>